<organism evidence="1 2">
    <name type="scientific">Micromonospora marina</name>
    <dbReference type="NCBI Taxonomy" id="307120"/>
    <lineage>
        <taxon>Bacteria</taxon>
        <taxon>Bacillati</taxon>
        <taxon>Actinomycetota</taxon>
        <taxon>Actinomycetes</taxon>
        <taxon>Micromonosporales</taxon>
        <taxon>Micromonosporaceae</taxon>
        <taxon>Micromonospora</taxon>
    </lineage>
</organism>
<keyword evidence="2" id="KW-1185">Reference proteome</keyword>
<protein>
    <submittedName>
        <fullName evidence="1">Uncharacterized protein</fullName>
    </submittedName>
</protein>
<dbReference type="EMBL" id="FMCV01000033">
    <property type="protein sequence ID" value="SCF45304.1"/>
    <property type="molecule type" value="Genomic_DNA"/>
</dbReference>
<dbReference type="AlphaFoldDB" id="A0A1C5AJY3"/>
<name>A0A1C5AJY3_9ACTN</name>
<proteinExistence type="predicted"/>
<evidence type="ECO:0000313" key="1">
    <source>
        <dbReference type="EMBL" id="SCF45304.1"/>
    </source>
</evidence>
<accession>A0A1C5AJY3</accession>
<gene>
    <name evidence="1" type="ORF">GA0070215_13337</name>
</gene>
<evidence type="ECO:0000313" key="2">
    <source>
        <dbReference type="Proteomes" id="UP000198551"/>
    </source>
</evidence>
<reference evidence="2" key="1">
    <citation type="submission" date="2016-06" db="EMBL/GenBank/DDBJ databases">
        <authorList>
            <person name="Varghese N."/>
        </authorList>
    </citation>
    <scope>NUCLEOTIDE SEQUENCE [LARGE SCALE GENOMIC DNA]</scope>
    <source>
        <strain evidence="2">DSM 45555</strain>
    </source>
</reference>
<sequence>HILLCWLALLLIRVAETETGRTWTAIRTEIDRLHLGVFTGPAGTFTQRTELSQPQKALLTKLRITEPPRIFDATPATT</sequence>
<feature type="non-terminal residue" evidence="1">
    <location>
        <position position="1"/>
    </location>
</feature>
<dbReference type="Proteomes" id="UP000198551">
    <property type="component" value="Unassembled WGS sequence"/>
</dbReference>